<dbReference type="GeneID" id="14917305"/>
<dbReference type="InterPro" id="IPR000509">
    <property type="entry name" value="Ribosomal_eL36"/>
</dbReference>
<keyword evidence="2 4" id="KW-0689">Ribosomal protein</keyword>
<dbReference type="STRING" id="1257118.L8GUM9"/>
<evidence type="ECO:0000256" key="5">
    <source>
        <dbReference type="SAM" id="MobiDB-lite"/>
    </source>
</evidence>
<comment type="similarity">
    <text evidence="1 4">Belongs to the eukaryotic ribosomal protein eL36 family.</text>
</comment>
<feature type="compositionally biased region" description="Low complexity" evidence="5">
    <location>
        <begin position="1"/>
        <end position="28"/>
    </location>
</feature>
<dbReference type="PANTHER" id="PTHR10114">
    <property type="entry name" value="60S RIBOSOMAL PROTEIN L36"/>
    <property type="match status" value="1"/>
</dbReference>
<proteinExistence type="inferred from homology"/>
<evidence type="ECO:0000256" key="4">
    <source>
        <dbReference type="RuleBase" id="RU000665"/>
    </source>
</evidence>
<gene>
    <name evidence="6" type="ORF">ACA1_088670</name>
</gene>
<dbReference type="GO" id="GO:0003735">
    <property type="term" value="F:structural constituent of ribosome"/>
    <property type="evidence" value="ECO:0007669"/>
    <property type="project" value="InterPro"/>
</dbReference>
<dbReference type="EMBL" id="KB007985">
    <property type="protein sequence ID" value="ELR16622.1"/>
    <property type="molecule type" value="Genomic_DNA"/>
</dbReference>
<dbReference type="FunFam" id="1.10.10.1760:FF:000001">
    <property type="entry name" value="60S ribosomal protein L36"/>
    <property type="match status" value="1"/>
</dbReference>
<evidence type="ECO:0000313" key="7">
    <source>
        <dbReference type="Proteomes" id="UP000011083"/>
    </source>
</evidence>
<evidence type="ECO:0000256" key="2">
    <source>
        <dbReference type="ARBA" id="ARBA00022980"/>
    </source>
</evidence>
<accession>L8GUM9</accession>
<protein>
    <recommendedName>
        <fullName evidence="4">60S ribosomal protein L36</fullName>
    </recommendedName>
</protein>
<dbReference type="VEuPathDB" id="AmoebaDB:ACA1_088670"/>
<dbReference type="AlphaFoldDB" id="L8GUM9"/>
<dbReference type="Pfam" id="PF01158">
    <property type="entry name" value="Ribosomal_L36e"/>
    <property type="match status" value="1"/>
</dbReference>
<evidence type="ECO:0000256" key="3">
    <source>
        <dbReference type="ARBA" id="ARBA00023274"/>
    </source>
</evidence>
<dbReference type="Proteomes" id="UP000011083">
    <property type="component" value="Unassembled WGS sequence"/>
</dbReference>
<dbReference type="InterPro" id="IPR038097">
    <property type="entry name" value="Ribosomal_eL36_sf"/>
</dbReference>
<keyword evidence="7" id="KW-1185">Reference proteome</keyword>
<reference evidence="6 7" key="1">
    <citation type="journal article" date="2013" name="Genome Biol.">
        <title>Genome of Acanthamoeba castellanii highlights extensive lateral gene transfer and early evolution of tyrosine kinase signaling.</title>
        <authorList>
            <person name="Clarke M."/>
            <person name="Lohan A.J."/>
            <person name="Liu B."/>
            <person name="Lagkouvardos I."/>
            <person name="Roy S."/>
            <person name="Zafar N."/>
            <person name="Bertelli C."/>
            <person name="Schilde C."/>
            <person name="Kianianmomeni A."/>
            <person name="Burglin T.R."/>
            <person name="Frech C."/>
            <person name="Turcotte B."/>
            <person name="Kopec K.O."/>
            <person name="Synnott J.M."/>
            <person name="Choo C."/>
            <person name="Paponov I."/>
            <person name="Finkler A."/>
            <person name="Soon Heng Tan C."/>
            <person name="Hutchins A.P."/>
            <person name="Weinmeier T."/>
            <person name="Rattei T."/>
            <person name="Chu J.S."/>
            <person name="Gimenez G."/>
            <person name="Irimia M."/>
            <person name="Rigden D.J."/>
            <person name="Fitzpatrick D.A."/>
            <person name="Lorenzo-Morales J."/>
            <person name="Bateman A."/>
            <person name="Chiu C.H."/>
            <person name="Tang P."/>
            <person name="Hegemann P."/>
            <person name="Fromm H."/>
            <person name="Raoult D."/>
            <person name="Greub G."/>
            <person name="Miranda-Saavedra D."/>
            <person name="Chen N."/>
            <person name="Nash P."/>
            <person name="Ginger M.L."/>
            <person name="Horn M."/>
            <person name="Schaap P."/>
            <person name="Caler L."/>
            <person name="Loftus B."/>
        </authorList>
    </citation>
    <scope>NUCLEOTIDE SEQUENCE [LARGE SCALE GENOMIC DNA]</scope>
    <source>
        <strain evidence="6 7">Neff</strain>
    </source>
</reference>
<dbReference type="OrthoDB" id="25649at2759"/>
<name>L8GUM9_ACACF</name>
<dbReference type="GO" id="GO:1990904">
    <property type="term" value="C:ribonucleoprotein complex"/>
    <property type="evidence" value="ECO:0007669"/>
    <property type="project" value="UniProtKB-KW"/>
</dbReference>
<evidence type="ECO:0000313" key="6">
    <source>
        <dbReference type="EMBL" id="ELR16622.1"/>
    </source>
</evidence>
<evidence type="ECO:0000256" key="1">
    <source>
        <dbReference type="ARBA" id="ARBA00006509"/>
    </source>
</evidence>
<keyword evidence="3 4" id="KW-0687">Ribonucleoprotein</keyword>
<dbReference type="KEGG" id="acan:ACA1_088670"/>
<sequence length="153" mass="17169">MSSKKAAPAKAPAKAAAKAPAKAAPAKPVRVRKEKKPTQDLTIKTPLGIARGLKRGFPVTKRTRKIRTADVRRIGKRTKFVREVIREVSGYAPYERRIIELMRVGLDKRALKLAKRKIGTHRRALKKREEMGNVVSLQRLAASRAKEDAEEQQ</sequence>
<dbReference type="PROSITE" id="PS01190">
    <property type="entry name" value="RIBOSOMAL_L36E"/>
    <property type="match status" value="1"/>
</dbReference>
<dbReference type="GO" id="GO:0006412">
    <property type="term" value="P:translation"/>
    <property type="evidence" value="ECO:0007669"/>
    <property type="project" value="InterPro"/>
</dbReference>
<dbReference type="RefSeq" id="XP_004338635.1">
    <property type="nucleotide sequence ID" value="XM_004338587.1"/>
</dbReference>
<organism evidence="6 7">
    <name type="scientific">Acanthamoeba castellanii (strain ATCC 30010 / Neff)</name>
    <dbReference type="NCBI Taxonomy" id="1257118"/>
    <lineage>
        <taxon>Eukaryota</taxon>
        <taxon>Amoebozoa</taxon>
        <taxon>Discosea</taxon>
        <taxon>Longamoebia</taxon>
        <taxon>Centramoebida</taxon>
        <taxon>Acanthamoebidae</taxon>
        <taxon>Acanthamoeba</taxon>
    </lineage>
</organism>
<dbReference type="GO" id="GO:0005840">
    <property type="term" value="C:ribosome"/>
    <property type="evidence" value="ECO:0007669"/>
    <property type="project" value="UniProtKB-KW"/>
</dbReference>
<feature type="region of interest" description="Disordered" evidence="5">
    <location>
        <begin position="1"/>
        <end position="39"/>
    </location>
</feature>
<dbReference type="Gene3D" id="1.10.10.1760">
    <property type="entry name" value="60S ribosomal protein L36"/>
    <property type="match status" value="1"/>
</dbReference>